<dbReference type="Gene3D" id="3.30.2010.10">
    <property type="entry name" value="Metalloproteases ('zincins'), catalytic domain"/>
    <property type="match status" value="1"/>
</dbReference>
<dbReference type="Pfam" id="PF16491">
    <property type="entry name" value="Peptidase_M48_N"/>
    <property type="match status" value="1"/>
</dbReference>
<name>A0A916RZQ5_9BACT</name>
<reference evidence="12" key="1">
    <citation type="journal article" date="2014" name="Int. J. Syst. Evol. Microbiol.">
        <title>Complete genome sequence of Corynebacterium casei LMG S-19264T (=DSM 44701T), isolated from a smear-ripened cheese.</title>
        <authorList>
            <consortium name="US DOE Joint Genome Institute (JGI-PGF)"/>
            <person name="Walter F."/>
            <person name="Albersmeier A."/>
            <person name="Kalinowski J."/>
            <person name="Ruckert C."/>
        </authorList>
    </citation>
    <scope>NUCLEOTIDE SEQUENCE</scope>
    <source>
        <strain evidence="12">CGMCC 1.15447</strain>
    </source>
</reference>
<evidence type="ECO:0000313" key="13">
    <source>
        <dbReference type="Proteomes" id="UP000648801"/>
    </source>
</evidence>
<feature type="transmembrane region" description="Helical" evidence="9">
    <location>
        <begin position="120"/>
        <end position="139"/>
    </location>
</feature>
<evidence type="ECO:0000256" key="6">
    <source>
        <dbReference type="PIRSR" id="PIRSR627057-1"/>
    </source>
</evidence>
<dbReference type="EMBL" id="BMJB01000002">
    <property type="protein sequence ID" value="GGA74282.1"/>
    <property type="molecule type" value="Genomic_DNA"/>
</dbReference>
<dbReference type="GO" id="GO:0046872">
    <property type="term" value="F:metal ion binding"/>
    <property type="evidence" value="ECO:0007669"/>
    <property type="project" value="UniProtKB-KW"/>
</dbReference>
<evidence type="ECO:0000256" key="4">
    <source>
        <dbReference type="ARBA" id="ARBA00022833"/>
    </source>
</evidence>
<feature type="active site" evidence="6">
    <location>
        <position position="252"/>
    </location>
</feature>
<keyword evidence="4 7" id="KW-0862">Zinc</keyword>
<sequence length="408" mass="45711">MRASQQTSQSAAAYSLPPDKLKQAIDYSRVRVVLGFAESGWGILQLVLILALGIAAWMERVAVGASGNRWAQGFLFTFLLLLIITILTLPLDMIGHHEAVAYGQSVQGWGSWFGDQAKSFGLTFVLGGLFVMLLFWVMRKSPRRWWFWFWIPAIAAVIFGVFISPVLIDPLFYKFQPLEKTDPTLVAQLEQVVQRGGISIPPDHMFLMQASAKVTGLNAYVTGIGPSKRVVVWDTTIQKATPNEILFIFGHEMGHYVLGHIRATIEFSAALLLIEFYLMYLATGWLIRRYGPAWGVPSQHDWSALVVLVLVLSILSFVSEPIFNSYSRIQEHAADVYGQEAIHGIVADPQTTAQQAFQLLGETSLVNPSPNRFVEFWTFSHPSISERAAFAATYNPWLPGHHPKYFQH</sequence>
<keyword evidence="9" id="KW-0472">Membrane</keyword>
<feature type="active site" description="Proton donor" evidence="6">
    <location>
        <position position="335"/>
    </location>
</feature>
<dbReference type="AlphaFoldDB" id="A0A916RZQ5"/>
<feature type="transmembrane region" description="Helical" evidence="9">
    <location>
        <begin position="263"/>
        <end position="282"/>
    </location>
</feature>
<evidence type="ECO:0000259" key="11">
    <source>
        <dbReference type="Pfam" id="PF16491"/>
    </source>
</evidence>
<dbReference type="CDD" id="cd07343">
    <property type="entry name" value="M48A_Zmpste24p_like"/>
    <property type="match status" value="1"/>
</dbReference>
<keyword evidence="13" id="KW-1185">Reference proteome</keyword>
<feature type="transmembrane region" description="Helical" evidence="9">
    <location>
        <begin position="145"/>
        <end position="168"/>
    </location>
</feature>
<feature type="binding site" evidence="7">
    <location>
        <position position="331"/>
    </location>
    <ligand>
        <name>Zn(2+)</name>
        <dbReference type="ChEBI" id="CHEBI:29105"/>
        <note>catalytic</note>
    </ligand>
</feature>
<gene>
    <name evidence="12" type="primary">yhfN</name>
    <name evidence="12" type="ORF">GCM10011507_27070</name>
</gene>
<evidence type="ECO:0000256" key="9">
    <source>
        <dbReference type="SAM" id="Phobius"/>
    </source>
</evidence>
<feature type="binding site" evidence="7">
    <location>
        <position position="251"/>
    </location>
    <ligand>
        <name>Zn(2+)</name>
        <dbReference type="ChEBI" id="CHEBI:29105"/>
        <note>catalytic</note>
    </ligand>
</feature>
<evidence type="ECO:0000259" key="10">
    <source>
        <dbReference type="Pfam" id="PF01435"/>
    </source>
</evidence>
<dbReference type="InterPro" id="IPR027057">
    <property type="entry name" value="CAXX_Prtase_1"/>
</dbReference>
<dbReference type="InterPro" id="IPR032456">
    <property type="entry name" value="Peptidase_M48_N"/>
</dbReference>
<feature type="transmembrane region" description="Helical" evidence="9">
    <location>
        <begin position="70"/>
        <end position="89"/>
    </location>
</feature>
<dbReference type="GO" id="GO:0004222">
    <property type="term" value="F:metalloendopeptidase activity"/>
    <property type="evidence" value="ECO:0007669"/>
    <property type="project" value="InterPro"/>
</dbReference>
<evidence type="ECO:0000256" key="1">
    <source>
        <dbReference type="ARBA" id="ARBA00022670"/>
    </source>
</evidence>
<dbReference type="InterPro" id="IPR001915">
    <property type="entry name" value="Peptidase_M48"/>
</dbReference>
<dbReference type="PANTHER" id="PTHR10120">
    <property type="entry name" value="CAAX PRENYL PROTEASE 1"/>
    <property type="match status" value="1"/>
</dbReference>
<feature type="domain" description="CAAX prenyl protease 1 N-terminal" evidence="11">
    <location>
        <begin position="12"/>
        <end position="174"/>
    </location>
</feature>
<organism evidence="12 13">
    <name type="scientific">Edaphobacter acidisoli</name>
    <dbReference type="NCBI Taxonomy" id="2040573"/>
    <lineage>
        <taxon>Bacteria</taxon>
        <taxon>Pseudomonadati</taxon>
        <taxon>Acidobacteriota</taxon>
        <taxon>Terriglobia</taxon>
        <taxon>Terriglobales</taxon>
        <taxon>Acidobacteriaceae</taxon>
        <taxon>Edaphobacter</taxon>
    </lineage>
</organism>
<comment type="similarity">
    <text evidence="8">Belongs to the peptidase M48 family.</text>
</comment>
<feature type="transmembrane region" description="Helical" evidence="9">
    <location>
        <begin position="302"/>
        <end position="323"/>
    </location>
</feature>
<evidence type="ECO:0000256" key="5">
    <source>
        <dbReference type="ARBA" id="ARBA00023049"/>
    </source>
</evidence>
<proteinExistence type="inferred from homology"/>
<keyword evidence="1 8" id="KW-0645">Protease</keyword>
<comment type="cofactor">
    <cofactor evidence="7 8">
        <name>Zn(2+)</name>
        <dbReference type="ChEBI" id="CHEBI:29105"/>
    </cofactor>
    <text evidence="7 8">Binds 1 zinc ion per subunit.</text>
</comment>
<evidence type="ECO:0000256" key="2">
    <source>
        <dbReference type="ARBA" id="ARBA00022723"/>
    </source>
</evidence>
<dbReference type="GO" id="GO:0071586">
    <property type="term" value="P:CAAX-box protein processing"/>
    <property type="evidence" value="ECO:0007669"/>
    <property type="project" value="InterPro"/>
</dbReference>
<evidence type="ECO:0000313" key="12">
    <source>
        <dbReference type="EMBL" id="GGA74282.1"/>
    </source>
</evidence>
<feature type="transmembrane region" description="Helical" evidence="9">
    <location>
        <begin position="32"/>
        <end position="58"/>
    </location>
</feature>
<keyword evidence="9" id="KW-1133">Transmembrane helix</keyword>
<dbReference type="Proteomes" id="UP000648801">
    <property type="component" value="Unassembled WGS sequence"/>
</dbReference>
<evidence type="ECO:0000256" key="8">
    <source>
        <dbReference type="RuleBase" id="RU003983"/>
    </source>
</evidence>
<dbReference type="Pfam" id="PF01435">
    <property type="entry name" value="Peptidase_M48"/>
    <property type="match status" value="1"/>
</dbReference>
<keyword evidence="5 8" id="KW-0482">Metalloprotease</keyword>
<keyword evidence="2 7" id="KW-0479">Metal-binding</keyword>
<evidence type="ECO:0000256" key="3">
    <source>
        <dbReference type="ARBA" id="ARBA00022801"/>
    </source>
</evidence>
<reference evidence="12" key="2">
    <citation type="submission" date="2020-09" db="EMBL/GenBank/DDBJ databases">
        <authorList>
            <person name="Sun Q."/>
            <person name="Zhou Y."/>
        </authorList>
    </citation>
    <scope>NUCLEOTIDE SEQUENCE</scope>
    <source>
        <strain evidence="12">CGMCC 1.15447</strain>
    </source>
</reference>
<feature type="binding site" evidence="7">
    <location>
        <position position="255"/>
    </location>
    <ligand>
        <name>Zn(2+)</name>
        <dbReference type="ChEBI" id="CHEBI:29105"/>
        <note>catalytic</note>
    </ligand>
</feature>
<evidence type="ECO:0000256" key="7">
    <source>
        <dbReference type="PIRSR" id="PIRSR627057-2"/>
    </source>
</evidence>
<keyword evidence="3 8" id="KW-0378">Hydrolase</keyword>
<keyword evidence="9" id="KW-0812">Transmembrane</keyword>
<comment type="caution">
    <text evidence="12">The sequence shown here is derived from an EMBL/GenBank/DDBJ whole genome shotgun (WGS) entry which is preliminary data.</text>
</comment>
<feature type="domain" description="Peptidase M48" evidence="10">
    <location>
        <begin position="180"/>
        <end position="390"/>
    </location>
</feature>
<protein>
    <submittedName>
        <fullName evidence="12">Metalloprotease YhfN</fullName>
    </submittedName>
</protein>
<accession>A0A916RZQ5</accession>